<feature type="domain" description="Na+/H+ antiporter NhaC-like C-terminal" evidence="8">
    <location>
        <begin position="189"/>
        <end position="533"/>
    </location>
</feature>
<evidence type="ECO:0000256" key="1">
    <source>
        <dbReference type="ARBA" id="ARBA00004651"/>
    </source>
</evidence>
<dbReference type="PANTHER" id="PTHR43478">
    <property type="entry name" value="NA+/H+ ANTIPORTER-RELATED"/>
    <property type="match status" value="1"/>
</dbReference>
<keyword evidence="5 6" id="KW-0472">Membrane</keyword>
<keyword evidence="4 6" id="KW-1133">Transmembrane helix</keyword>
<feature type="transmembrane region" description="Helical" evidence="6">
    <location>
        <begin position="36"/>
        <end position="60"/>
    </location>
</feature>
<feature type="transmembrane region" description="Helical" evidence="6">
    <location>
        <begin position="229"/>
        <end position="246"/>
    </location>
</feature>
<feature type="transmembrane region" description="Helical" evidence="6">
    <location>
        <begin position="385"/>
        <end position="402"/>
    </location>
</feature>
<feature type="transmembrane region" description="Helical" evidence="6">
    <location>
        <begin position="177"/>
        <end position="200"/>
    </location>
</feature>
<keyword evidence="2" id="KW-1003">Cell membrane</keyword>
<comment type="subcellular location">
    <subcellularLocation>
        <location evidence="1">Cell membrane</location>
        <topology evidence="1">Multi-pass membrane protein</topology>
    </subcellularLocation>
</comment>
<feature type="transmembrane region" description="Helical" evidence="6">
    <location>
        <begin position="96"/>
        <end position="115"/>
    </location>
</feature>
<sequence>MRSLGLVLSMFISLSVFSFAGDVATNAEYFGLLTLLPPAIAIILAFVTKNVILSLFIGVYSGTFLLGMEGGGFFGGLVGGFTDIITRIINSMADSWNAGIILQVLAIGGLIALISKMGGARAVAESLAKRANSPVSAQIITWILGLFIFFDDYANALIVGPIMRPISDKMRISRERLAFIIDATAAPIAGLALISTWIGYEISVIKDGYAIIGMENINAYGIFVETIPYRFYNILMLAFVAISSYMSRDFGPMLKAERNARLNGVASPVNSEDLEGEATSTMPKEGVTPRMRNALIPIGILILFSFIGFYYNGLSSLDGEVLARVNESPLSAFAIRETFGASDASVVLFQAAVFASIVALFMGVSQRILSVGEAIETWIHGMKPLIITCVILLMAWSLSSVIKELGTSTYLISMLSSRIPKAVMPSIIFILASFIAFATGTSYGTMGILMPLAIPLANAVGLNAGVAPEALHTYTVACIGAVLTGAIFGDHCSPISDTTIMSSMGAGCDHLSHVRTQLVYALSVAGLSVVFGYLPVGMGLPATVVLPLSIISVVAMVRFIGKPVEGEERVSPQAAA</sequence>
<feature type="transmembrane region" description="Helical" evidence="6">
    <location>
        <begin position="422"/>
        <end position="443"/>
    </location>
</feature>
<reference evidence="9" key="1">
    <citation type="submission" date="2022-12" db="EMBL/GenBank/DDBJ databases">
        <title>Reference genome sequencing for broad-spectrum identification of bacterial and archaeal isolates by mass spectrometry.</title>
        <authorList>
            <person name="Sekiguchi Y."/>
            <person name="Tourlousse D.M."/>
        </authorList>
    </citation>
    <scope>NUCLEOTIDE SEQUENCE</scope>
    <source>
        <strain evidence="9">10succ1</strain>
    </source>
</reference>
<keyword evidence="3 6" id="KW-0812">Transmembrane</keyword>
<feature type="transmembrane region" description="Helical" evidence="6">
    <location>
        <begin position="346"/>
        <end position="364"/>
    </location>
</feature>
<proteinExistence type="predicted"/>
<feature type="transmembrane region" description="Helical" evidence="6">
    <location>
        <begin position="518"/>
        <end position="536"/>
    </location>
</feature>
<gene>
    <name evidence="9" type="ORF">PM10SUCC1_05900</name>
</gene>
<dbReference type="Pfam" id="PF03553">
    <property type="entry name" value="Na_H_antiporter"/>
    <property type="match status" value="1"/>
</dbReference>
<evidence type="ECO:0000313" key="10">
    <source>
        <dbReference type="Proteomes" id="UP001144471"/>
    </source>
</evidence>
<evidence type="ECO:0000256" key="7">
    <source>
        <dbReference type="SAM" id="SignalP"/>
    </source>
</evidence>
<name>A0A9W6GJ23_9FUSO</name>
<dbReference type="GO" id="GO:0005886">
    <property type="term" value="C:plasma membrane"/>
    <property type="evidence" value="ECO:0007669"/>
    <property type="project" value="UniProtKB-SubCell"/>
</dbReference>
<dbReference type="RefSeq" id="WP_281833319.1">
    <property type="nucleotide sequence ID" value="NZ_BSDY01000002.1"/>
</dbReference>
<keyword evidence="10" id="KW-1185">Reference proteome</keyword>
<evidence type="ECO:0000256" key="6">
    <source>
        <dbReference type="SAM" id="Phobius"/>
    </source>
</evidence>
<dbReference type="InterPro" id="IPR018461">
    <property type="entry name" value="Na/H_Antiport_NhaC-like_C"/>
</dbReference>
<evidence type="ECO:0000256" key="4">
    <source>
        <dbReference type="ARBA" id="ARBA00022989"/>
    </source>
</evidence>
<feature type="transmembrane region" description="Helical" evidence="6">
    <location>
        <begin position="294"/>
        <end position="311"/>
    </location>
</feature>
<protein>
    <submittedName>
        <fullName evidence="9">Sodium:proton antiporter</fullName>
    </submittedName>
</protein>
<comment type="caution">
    <text evidence="9">The sequence shown here is derived from an EMBL/GenBank/DDBJ whole genome shotgun (WGS) entry which is preliminary data.</text>
</comment>
<organism evidence="9 10">
    <name type="scientific">Propionigenium maris DSM 9537</name>
    <dbReference type="NCBI Taxonomy" id="1123000"/>
    <lineage>
        <taxon>Bacteria</taxon>
        <taxon>Fusobacteriati</taxon>
        <taxon>Fusobacteriota</taxon>
        <taxon>Fusobacteriia</taxon>
        <taxon>Fusobacteriales</taxon>
        <taxon>Fusobacteriaceae</taxon>
        <taxon>Propionigenium</taxon>
    </lineage>
</organism>
<dbReference type="AlphaFoldDB" id="A0A9W6GJ23"/>
<feature type="transmembrane region" description="Helical" evidence="6">
    <location>
        <begin position="135"/>
        <end position="156"/>
    </location>
</feature>
<feature type="transmembrane region" description="Helical" evidence="6">
    <location>
        <begin position="542"/>
        <end position="561"/>
    </location>
</feature>
<dbReference type="EMBL" id="BSDY01000002">
    <property type="protein sequence ID" value="GLI55075.1"/>
    <property type="molecule type" value="Genomic_DNA"/>
</dbReference>
<evidence type="ECO:0000256" key="3">
    <source>
        <dbReference type="ARBA" id="ARBA00022692"/>
    </source>
</evidence>
<evidence type="ECO:0000256" key="5">
    <source>
        <dbReference type="ARBA" id="ARBA00023136"/>
    </source>
</evidence>
<dbReference type="Proteomes" id="UP001144471">
    <property type="component" value="Unassembled WGS sequence"/>
</dbReference>
<evidence type="ECO:0000313" key="9">
    <source>
        <dbReference type="EMBL" id="GLI55075.1"/>
    </source>
</evidence>
<evidence type="ECO:0000259" key="8">
    <source>
        <dbReference type="Pfam" id="PF03553"/>
    </source>
</evidence>
<evidence type="ECO:0000256" key="2">
    <source>
        <dbReference type="ARBA" id="ARBA00022475"/>
    </source>
</evidence>
<dbReference type="PANTHER" id="PTHR43478:SF1">
    <property type="entry name" value="NA+_H+ ANTIPORTER NHAC-LIKE C-TERMINAL DOMAIN-CONTAINING PROTEIN"/>
    <property type="match status" value="1"/>
</dbReference>
<accession>A0A9W6GJ23</accession>
<feature type="chain" id="PRO_5040844846" evidence="7">
    <location>
        <begin position="21"/>
        <end position="576"/>
    </location>
</feature>
<keyword evidence="7" id="KW-0732">Signal</keyword>
<feature type="signal peptide" evidence="7">
    <location>
        <begin position="1"/>
        <end position="20"/>
    </location>
</feature>